<gene>
    <name evidence="1" type="ORF">JWR99_10595</name>
</gene>
<name>A0A9X1C670_9PSED</name>
<evidence type="ECO:0000313" key="1">
    <source>
        <dbReference type="EMBL" id="MBN2976388.1"/>
    </source>
</evidence>
<proteinExistence type="predicted"/>
<dbReference type="Proteomes" id="UP001154860">
    <property type="component" value="Unassembled WGS sequence"/>
</dbReference>
<reference evidence="1 2" key="1">
    <citation type="journal article" date="2021" name="Int. J. Syst. Evol. Microbiol.">
        <title>Pseudomonas lactucae sp. nov., a pathogen causing bacterial rot of lettuce in Japan.</title>
        <authorList>
            <person name="Sawada H."/>
            <person name="Fujikawa T."/>
            <person name="Satou M."/>
        </authorList>
    </citation>
    <scope>NUCLEOTIDE SEQUENCE [LARGE SCALE GENOMIC DNA]</scope>
    <source>
        <strain evidence="1 2">MAFF 301381</strain>
    </source>
</reference>
<organism evidence="1 2">
    <name type="scientific">Pseudomonas lactucae</name>
    <dbReference type="NCBI Taxonomy" id="2813360"/>
    <lineage>
        <taxon>Bacteria</taxon>
        <taxon>Pseudomonadati</taxon>
        <taxon>Pseudomonadota</taxon>
        <taxon>Gammaproteobacteria</taxon>
        <taxon>Pseudomonadales</taxon>
        <taxon>Pseudomonadaceae</taxon>
        <taxon>Pseudomonas</taxon>
    </lineage>
</organism>
<dbReference type="EMBL" id="JAFHKJ010000042">
    <property type="protein sequence ID" value="MBN2976388.1"/>
    <property type="molecule type" value="Genomic_DNA"/>
</dbReference>
<keyword evidence="2" id="KW-1185">Reference proteome</keyword>
<dbReference type="RefSeq" id="WP_205490345.1">
    <property type="nucleotide sequence ID" value="NZ_JAFHKI010000067.1"/>
</dbReference>
<reference evidence="1 2" key="2">
    <citation type="journal article" date="2023" name="Plant Pathol.">
        <title>Dismantling and reorganizing Pseudomonas marginalis sensu#lato.</title>
        <authorList>
            <person name="Sawada H."/>
            <person name="Fujikawa T."/>
            <person name="Satou M."/>
        </authorList>
    </citation>
    <scope>NUCLEOTIDE SEQUENCE [LARGE SCALE GENOMIC DNA]</scope>
    <source>
        <strain evidence="1 2">MAFF 301381</strain>
    </source>
</reference>
<dbReference type="AlphaFoldDB" id="A0A9X1C670"/>
<sequence length="308" mass="33882">MPSRLAANEIAYIRTALVTAAAKHGPDIIGAELGQFVKRAIAPKTIKSLGGLKSLVGNELSEIVEYVDSLSSDTLYRLRVSDQGATYQSPSPLTDVGPGVWDGFSNPNIDCVVGVDVSSDRIFVCTPESLAPSIKRLKKMTSEEYRLLAQDYACAQEGEELRTQLLEALQHPNFYPRWISVLRHHARLTSVNLLKTWEIKRTELVRARLVQELEQAGIGSDRAYAMASLVCSRTSQSSYKANKQSESLPSKRAEPAVNVVASLSSAAKDLQDLRNLMHQAIDRMSLGDLKEIRVPAGLLLEIYQKSAD</sequence>
<evidence type="ECO:0000313" key="2">
    <source>
        <dbReference type="Proteomes" id="UP001154860"/>
    </source>
</evidence>
<protein>
    <submittedName>
        <fullName evidence="1">Uncharacterized protein</fullName>
    </submittedName>
</protein>
<comment type="caution">
    <text evidence="1">The sequence shown here is derived from an EMBL/GenBank/DDBJ whole genome shotgun (WGS) entry which is preliminary data.</text>
</comment>
<accession>A0A9X1C670</accession>